<accession>A0A670JBV5</accession>
<keyword evidence="4" id="KW-1185">Reference proteome</keyword>
<proteinExistence type="predicted"/>
<evidence type="ECO:0000313" key="4">
    <source>
        <dbReference type="Proteomes" id="UP000472272"/>
    </source>
</evidence>
<protein>
    <submittedName>
        <fullName evidence="3">Uncharacterized protein</fullName>
    </submittedName>
</protein>
<evidence type="ECO:0000256" key="2">
    <source>
        <dbReference type="ARBA" id="ARBA00022525"/>
    </source>
</evidence>
<dbReference type="GO" id="GO:0005576">
    <property type="term" value="C:extracellular region"/>
    <property type="evidence" value="ECO:0007669"/>
    <property type="project" value="UniProtKB-SubCell"/>
</dbReference>
<name>A0A670JBV5_PODMU</name>
<dbReference type="InterPro" id="IPR016186">
    <property type="entry name" value="C-type_lectin-like/link_sf"/>
</dbReference>
<dbReference type="SUPFAM" id="SSF56436">
    <property type="entry name" value="C-type lectin-like"/>
    <property type="match status" value="1"/>
</dbReference>
<sequence length="137" mass="14902">MTSLRSRISQAASYKAGGSCKLGFPCASFPAFCLHPSSWGARMLEQCQSSGGNGHLASIMTAQEMSVVAAYVKSLYKAGKPVWIGLQSYDLQKVSRSNLGFSFYQFSECGNCSLSKVYIACFMLPWPLASVNKVYLI</sequence>
<keyword evidence="2" id="KW-0964">Secreted</keyword>
<reference evidence="3 4" key="1">
    <citation type="journal article" date="2019" name="Proc. Natl. Acad. Sci. U.S.A.">
        <title>Regulatory changes in pterin and carotenoid genes underlie balanced color polymorphisms in the wall lizard.</title>
        <authorList>
            <person name="Andrade P."/>
            <person name="Pinho C."/>
            <person name="Perez I de Lanuza G."/>
            <person name="Afonso S."/>
            <person name="Brejcha J."/>
            <person name="Rubin C.J."/>
            <person name="Wallerman O."/>
            <person name="Pereira P."/>
            <person name="Sabatino S.J."/>
            <person name="Bellati A."/>
            <person name="Pellitteri-Rosa D."/>
            <person name="Bosakova Z."/>
            <person name="Bunikis I."/>
            <person name="Carretero M.A."/>
            <person name="Feiner N."/>
            <person name="Marsik P."/>
            <person name="Pauperio F."/>
            <person name="Salvi D."/>
            <person name="Soler L."/>
            <person name="While G.M."/>
            <person name="Uller T."/>
            <person name="Font E."/>
            <person name="Andersson L."/>
            <person name="Carneiro M."/>
        </authorList>
    </citation>
    <scope>NUCLEOTIDE SEQUENCE</scope>
</reference>
<reference evidence="3" key="2">
    <citation type="submission" date="2025-08" db="UniProtKB">
        <authorList>
            <consortium name="Ensembl"/>
        </authorList>
    </citation>
    <scope>IDENTIFICATION</scope>
</reference>
<dbReference type="Proteomes" id="UP000472272">
    <property type="component" value="Chromosome 10"/>
</dbReference>
<evidence type="ECO:0000256" key="1">
    <source>
        <dbReference type="ARBA" id="ARBA00004613"/>
    </source>
</evidence>
<dbReference type="InterPro" id="IPR016187">
    <property type="entry name" value="CTDL_fold"/>
</dbReference>
<evidence type="ECO:0000313" key="3">
    <source>
        <dbReference type="Ensembl" id="ENSPMRP00000021710.1"/>
    </source>
</evidence>
<dbReference type="Ensembl" id="ENSPMRT00000023041.1">
    <property type="protein sequence ID" value="ENSPMRP00000021710.1"/>
    <property type="gene ID" value="ENSPMRG00000014098.1"/>
</dbReference>
<reference evidence="3" key="3">
    <citation type="submission" date="2025-09" db="UniProtKB">
        <authorList>
            <consortium name="Ensembl"/>
        </authorList>
    </citation>
    <scope>IDENTIFICATION</scope>
</reference>
<dbReference type="AlphaFoldDB" id="A0A670JBV5"/>
<organism evidence="3 4">
    <name type="scientific">Podarcis muralis</name>
    <name type="common">Wall lizard</name>
    <name type="synonym">Lacerta muralis</name>
    <dbReference type="NCBI Taxonomy" id="64176"/>
    <lineage>
        <taxon>Eukaryota</taxon>
        <taxon>Metazoa</taxon>
        <taxon>Chordata</taxon>
        <taxon>Craniata</taxon>
        <taxon>Vertebrata</taxon>
        <taxon>Euteleostomi</taxon>
        <taxon>Lepidosauria</taxon>
        <taxon>Squamata</taxon>
        <taxon>Bifurcata</taxon>
        <taxon>Unidentata</taxon>
        <taxon>Episquamata</taxon>
        <taxon>Laterata</taxon>
        <taxon>Lacertibaenia</taxon>
        <taxon>Lacertidae</taxon>
        <taxon>Podarcis</taxon>
    </lineage>
</organism>
<dbReference type="Gene3D" id="3.10.100.10">
    <property type="entry name" value="Mannose-Binding Protein A, subunit A"/>
    <property type="match status" value="1"/>
</dbReference>
<comment type="subcellular location">
    <subcellularLocation>
        <location evidence="1">Secreted</location>
    </subcellularLocation>
</comment>